<evidence type="ECO:0008006" key="4">
    <source>
        <dbReference type="Google" id="ProtNLM"/>
    </source>
</evidence>
<keyword evidence="3" id="KW-1185">Reference proteome</keyword>
<dbReference type="RefSeq" id="WP_011497684.1">
    <property type="nucleotide sequence ID" value="NC_007954.1"/>
</dbReference>
<protein>
    <recommendedName>
        <fullName evidence="4">Helix-turn-helix domain-containing protein</fullName>
    </recommendedName>
</protein>
<dbReference type="AlphaFoldDB" id="Q12J37"/>
<evidence type="ECO:0000256" key="1">
    <source>
        <dbReference type="SAM" id="MobiDB-lite"/>
    </source>
</evidence>
<organism evidence="2 3">
    <name type="scientific">Shewanella denitrificans (strain OS217 / ATCC BAA-1090 / DSM 15013)</name>
    <dbReference type="NCBI Taxonomy" id="318161"/>
    <lineage>
        <taxon>Bacteria</taxon>
        <taxon>Pseudomonadati</taxon>
        <taxon>Pseudomonadota</taxon>
        <taxon>Gammaproteobacteria</taxon>
        <taxon>Alteromonadales</taxon>
        <taxon>Shewanellaceae</taxon>
        <taxon>Shewanella</taxon>
    </lineage>
</organism>
<dbReference type="STRING" id="318161.Sden_3263"/>
<sequence>MSRKATDWAWDQLIKPASLKIILLSMADRADEYHQCYPSISRLTRDTSLDKKTVQSGILKLIDKGLVSDTGKKMGPTQRVRVLRLNLDVDFGLNPNPNASPNPNAIPNTSPSPNPNPILNSNTAALNDPKNGNVTKSGNVPKNGNVPNNGNIPENGTLNDPENGVLNDPENGIQNQSLEPVIESLKDLPSTSSKSAFDFSRWPALPSEQVFKDWLAVRKQKKAKLTQTAINRLAPHLVKAVAAGCSVDAVFELCVSRCWIGFEFDWLMNAGLIARQAVKADWSSSVFDPEDPLI</sequence>
<evidence type="ECO:0000313" key="2">
    <source>
        <dbReference type="EMBL" id="ABE56539.1"/>
    </source>
</evidence>
<feature type="compositionally biased region" description="Low complexity" evidence="1">
    <location>
        <begin position="93"/>
        <end position="109"/>
    </location>
</feature>
<dbReference type="Pfam" id="PF13730">
    <property type="entry name" value="HTH_36"/>
    <property type="match status" value="1"/>
</dbReference>
<feature type="compositionally biased region" description="Low complexity" evidence="1">
    <location>
        <begin position="138"/>
        <end position="156"/>
    </location>
</feature>
<dbReference type="OrthoDB" id="6107855at2"/>
<reference evidence="2 3" key="1">
    <citation type="submission" date="2006-03" db="EMBL/GenBank/DDBJ databases">
        <title>Complete sequence of Shewanella denitrificans OS217.</title>
        <authorList>
            <consortium name="US DOE Joint Genome Institute"/>
            <person name="Copeland A."/>
            <person name="Lucas S."/>
            <person name="Lapidus A."/>
            <person name="Barry K."/>
            <person name="Detter J.C."/>
            <person name="Glavina del Rio T."/>
            <person name="Hammon N."/>
            <person name="Israni S."/>
            <person name="Dalin E."/>
            <person name="Tice H."/>
            <person name="Pitluck S."/>
            <person name="Brettin T."/>
            <person name="Bruce D."/>
            <person name="Han C."/>
            <person name="Tapia R."/>
            <person name="Gilna P."/>
            <person name="Kiss H."/>
            <person name="Schmutz J."/>
            <person name="Larimer F."/>
            <person name="Land M."/>
            <person name="Hauser L."/>
            <person name="Kyrpides N."/>
            <person name="Lykidis A."/>
            <person name="Richardson P."/>
        </authorList>
    </citation>
    <scope>NUCLEOTIDE SEQUENCE [LARGE SCALE GENOMIC DNA]</scope>
    <source>
        <strain evidence="3">OS217 / ATCC BAA-1090 / DSM 15013</strain>
    </source>
</reference>
<feature type="region of interest" description="Disordered" evidence="1">
    <location>
        <begin position="93"/>
        <end position="173"/>
    </location>
</feature>
<accession>Q12J37</accession>
<proteinExistence type="predicted"/>
<dbReference type="EMBL" id="CP000302">
    <property type="protein sequence ID" value="ABE56539.1"/>
    <property type="molecule type" value="Genomic_DNA"/>
</dbReference>
<evidence type="ECO:0000313" key="3">
    <source>
        <dbReference type="Proteomes" id="UP000001982"/>
    </source>
</evidence>
<dbReference type="KEGG" id="sdn:Sden_3263"/>
<dbReference type="Proteomes" id="UP000001982">
    <property type="component" value="Chromosome"/>
</dbReference>
<dbReference type="eggNOG" id="COG0640">
    <property type="taxonomic scope" value="Bacteria"/>
</dbReference>
<dbReference type="HOGENOM" id="CLU_077359_1_0_6"/>
<name>Q12J37_SHEDO</name>
<gene>
    <name evidence="2" type="ordered locus">Sden_3263</name>
</gene>